<proteinExistence type="predicted"/>
<feature type="region of interest" description="Disordered" evidence="1">
    <location>
        <begin position="53"/>
        <end position="96"/>
    </location>
</feature>
<reference evidence="2 3" key="1">
    <citation type="journal article" date="2014" name="Agronomy (Basel)">
        <title>A Draft Genome Sequence for Ensete ventricosum, the Drought-Tolerant Tree Against Hunger.</title>
        <authorList>
            <person name="Harrison J."/>
            <person name="Moore K.A."/>
            <person name="Paszkiewicz K."/>
            <person name="Jones T."/>
            <person name="Grant M."/>
            <person name="Ambacheew D."/>
            <person name="Muzemil S."/>
            <person name="Studholme D.J."/>
        </authorList>
    </citation>
    <scope>NUCLEOTIDE SEQUENCE [LARGE SCALE GENOMIC DNA]</scope>
</reference>
<feature type="compositionally biased region" description="Basic and acidic residues" evidence="1">
    <location>
        <begin position="61"/>
        <end position="74"/>
    </location>
</feature>
<evidence type="ECO:0000313" key="3">
    <source>
        <dbReference type="Proteomes" id="UP000287651"/>
    </source>
</evidence>
<dbReference type="Gene3D" id="1.25.40.790">
    <property type="match status" value="1"/>
</dbReference>
<gene>
    <name evidence="2" type="ORF">B296_00023594</name>
</gene>
<organism evidence="2 3">
    <name type="scientific">Ensete ventricosum</name>
    <name type="common">Abyssinian banana</name>
    <name type="synonym">Musa ensete</name>
    <dbReference type="NCBI Taxonomy" id="4639"/>
    <lineage>
        <taxon>Eukaryota</taxon>
        <taxon>Viridiplantae</taxon>
        <taxon>Streptophyta</taxon>
        <taxon>Embryophyta</taxon>
        <taxon>Tracheophyta</taxon>
        <taxon>Spermatophyta</taxon>
        <taxon>Magnoliopsida</taxon>
        <taxon>Liliopsida</taxon>
        <taxon>Zingiberales</taxon>
        <taxon>Musaceae</taxon>
        <taxon>Ensete</taxon>
    </lineage>
</organism>
<evidence type="ECO:0000256" key="1">
    <source>
        <dbReference type="SAM" id="MobiDB-lite"/>
    </source>
</evidence>
<dbReference type="GO" id="GO:0000288">
    <property type="term" value="P:nuclear-transcribed mRNA catabolic process, deadenylation-dependent decay"/>
    <property type="evidence" value="ECO:0007669"/>
    <property type="project" value="TreeGrafter"/>
</dbReference>
<name>A0A427AWC3_ENSVE</name>
<comment type="caution">
    <text evidence="2">The sequence shown here is derived from an EMBL/GenBank/DDBJ whole genome shotgun (WGS) entry which is preliminary data.</text>
</comment>
<dbReference type="GO" id="GO:0017148">
    <property type="term" value="P:negative regulation of translation"/>
    <property type="evidence" value="ECO:0007669"/>
    <property type="project" value="InterPro"/>
</dbReference>
<dbReference type="EMBL" id="AMZH03001120">
    <property type="protein sequence ID" value="RRT80533.1"/>
    <property type="molecule type" value="Genomic_DNA"/>
</dbReference>
<evidence type="ECO:0000313" key="2">
    <source>
        <dbReference type="EMBL" id="RRT80533.1"/>
    </source>
</evidence>
<dbReference type="GO" id="GO:0060090">
    <property type="term" value="F:molecular adaptor activity"/>
    <property type="evidence" value="ECO:0007669"/>
    <property type="project" value="TreeGrafter"/>
</dbReference>
<dbReference type="Proteomes" id="UP000287651">
    <property type="component" value="Unassembled WGS sequence"/>
</dbReference>
<dbReference type="PANTHER" id="PTHR13162:SF8">
    <property type="entry name" value="CCR4-NOT TRANSCRIPTION COMPLEX SUBUNIT 1"/>
    <property type="match status" value="1"/>
</dbReference>
<dbReference type="PANTHER" id="PTHR13162">
    <property type="entry name" value="CCR4-NOT TRANSCRIPTION COMPLEX"/>
    <property type="match status" value="1"/>
</dbReference>
<dbReference type="AlphaFoldDB" id="A0A427AWC3"/>
<accession>A0A427AWC3</accession>
<dbReference type="GO" id="GO:0000932">
    <property type="term" value="C:P-body"/>
    <property type="evidence" value="ECO:0007669"/>
    <property type="project" value="TreeGrafter"/>
</dbReference>
<protein>
    <submittedName>
        <fullName evidence="2">Uncharacterized protein</fullName>
    </submittedName>
</protein>
<dbReference type="InterPro" id="IPR040398">
    <property type="entry name" value="Not1"/>
</dbReference>
<dbReference type="GO" id="GO:0030015">
    <property type="term" value="C:CCR4-NOT core complex"/>
    <property type="evidence" value="ECO:0007669"/>
    <property type="project" value="InterPro"/>
</dbReference>
<sequence length="153" mass="16817">MSPRILSHGRNPWAATVLGQRGRPTGGVAARLAMKPGSPESLQQLVEIARSNVSSPSVAANKEEKTRQFKDKKVLSGRSLTNKEELDSNEPALADPAGFRDQGATYFADWCRLCELPAANESSYTHYISQLQQNGLLKGDDITDRFFRILTVV</sequence>